<feature type="coiled-coil region" evidence="3">
    <location>
        <begin position="49"/>
        <end position="76"/>
    </location>
</feature>
<comment type="caution">
    <text evidence="5">The sequence shown here is derived from an EMBL/GenBank/DDBJ whole genome shotgun (WGS) entry which is preliminary data.</text>
</comment>
<feature type="domain" description="Ferritin/DPS" evidence="4">
    <location>
        <begin position="21"/>
        <end position="153"/>
    </location>
</feature>
<dbReference type="InterPro" id="IPR012347">
    <property type="entry name" value="Ferritin-like"/>
</dbReference>
<evidence type="ECO:0000256" key="2">
    <source>
        <dbReference type="RuleBase" id="RU003875"/>
    </source>
</evidence>
<evidence type="ECO:0000313" key="5">
    <source>
        <dbReference type="EMBL" id="KIC71369.1"/>
    </source>
</evidence>
<dbReference type="InterPro" id="IPR008331">
    <property type="entry name" value="Ferritin_DPS_dom"/>
</dbReference>
<evidence type="ECO:0000256" key="1">
    <source>
        <dbReference type="ARBA" id="ARBA00009497"/>
    </source>
</evidence>
<gene>
    <name evidence="5" type="ORF">DB44_DT00040</name>
</gene>
<dbReference type="EMBL" id="JSAN01000092">
    <property type="protein sequence ID" value="KIC71369.1"/>
    <property type="molecule type" value="Genomic_DNA"/>
</dbReference>
<comment type="similarity">
    <text evidence="1 2">Belongs to the Dps family.</text>
</comment>
<dbReference type="PANTHER" id="PTHR42932">
    <property type="entry name" value="GENERAL STRESS PROTEIN 20U"/>
    <property type="match status" value="1"/>
</dbReference>
<dbReference type="CDD" id="cd01043">
    <property type="entry name" value="DPS"/>
    <property type="match status" value="1"/>
</dbReference>
<proteinExistence type="inferred from homology"/>
<accession>A0A0C1H0T3</accession>
<evidence type="ECO:0000313" key="6">
    <source>
        <dbReference type="Proteomes" id="UP000031465"/>
    </source>
</evidence>
<dbReference type="PIRSF" id="PIRSF005900">
    <property type="entry name" value="Dps"/>
    <property type="match status" value="1"/>
</dbReference>
<dbReference type="Gene3D" id="1.20.1260.10">
    <property type="match status" value="1"/>
</dbReference>
<dbReference type="InterPro" id="IPR009078">
    <property type="entry name" value="Ferritin-like_SF"/>
</dbReference>
<dbReference type="InterPro" id="IPR002177">
    <property type="entry name" value="DPS_DNA-bd"/>
</dbReference>
<keyword evidence="3" id="KW-0175">Coiled coil</keyword>
<reference evidence="5 6" key="1">
    <citation type="journal article" date="2014" name="Mol. Biol. Evol.">
        <title>Massive expansion of Ubiquitination-related gene families within the Chlamydiae.</title>
        <authorList>
            <person name="Domman D."/>
            <person name="Collingro A."/>
            <person name="Lagkouvardos I."/>
            <person name="Gehre L."/>
            <person name="Weinmaier T."/>
            <person name="Rattei T."/>
            <person name="Subtil A."/>
            <person name="Horn M."/>
        </authorList>
    </citation>
    <scope>NUCLEOTIDE SEQUENCE [LARGE SCALE GENOMIC DNA]</scope>
    <source>
        <strain evidence="5 6">EI2</strain>
    </source>
</reference>
<protein>
    <recommendedName>
        <fullName evidence="4">Ferritin/DPS domain-containing protein</fullName>
    </recommendedName>
</protein>
<evidence type="ECO:0000259" key="4">
    <source>
        <dbReference type="Pfam" id="PF00210"/>
    </source>
</evidence>
<dbReference type="PANTHER" id="PTHR42932:SF3">
    <property type="entry name" value="DNA PROTECTION DURING STARVATION PROTEIN"/>
    <property type="match status" value="1"/>
</dbReference>
<dbReference type="Proteomes" id="UP000031465">
    <property type="component" value="Unassembled WGS sequence"/>
</dbReference>
<sequence>MTINLNLDQSVRQQIAQFLSLILSDTYVLYVKTQNFHWNLVDSRFYALHNFLEKQYKELAEATDELAERIRMLGEQAPGSLKQFLEMTSLKESDGDLGGDDMLQQLLKDHESICGHLRERIDQSSELGDEGTADLLIQRLRAHEKAAWMLRSHF</sequence>
<dbReference type="PRINTS" id="PR01346">
    <property type="entry name" value="HELNAPAPROT"/>
</dbReference>
<dbReference type="Pfam" id="PF00210">
    <property type="entry name" value="Ferritin"/>
    <property type="match status" value="1"/>
</dbReference>
<dbReference type="PATRIC" id="fig|362787.3.peg.1442"/>
<dbReference type="SUPFAM" id="SSF47240">
    <property type="entry name" value="Ferritin-like"/>
    <property type="match status" value="1"/>
</dbReference>
<organism evidence="5 6">
    <name type="scientific">Candidatus Protochlamydia amoebophila</name>
    <dbReference type="NCBI Taxonomy" id="362787"/>
    <lineage>
        <taxon>Bacteria</taxon>
        <taxon>Pseudomonadati</taxon>
        <taxon>Chlamydiota</taxon>
        <taxon>Chlamydiia</taxon>
        <taxon>Parachlamydiales</taxon>
        <taxon>Parachlamydiaceae</taxon>
        <taxon>Candidatus Protochlamydia</taxon>
    </lineage>
</organism>
<evidence type="ECO:0000256" key="3">
    <source>
        <dbReference type="SAM" id="Coils"/>
    </source>
</evidence>
<dbReference type="AlphaFoldDB" id="A0A0C1H0T3"/>
<name>A0A0C1H0T3_9BACT</name>
<dbReference type="GO" id="GO:0008199">
    <property type="term" value="F:ferric iron binding"/>
    <property type="evidence" value="ECO:0007669"/>
    <property type="project" value="InterPro"/>
</dbReference>
<dbReference type="RefSeq" id="WP_039359245.1">
    <property type="nucleotide sequence ID" value="NZ_JSAN01000092.1"/>
</dbReference>